<feature type="transmembrane region" description="Helical" evidence="2">
    <location>
        <begin position="332"/>
        <end position="352"/>
    </location>
</feature>
<feature type="transmembrane region" description="Helical" evidence="2">
    <location>
        <begin position="480"/>
        <end position="497"/>
    </location>
</feature>
<feature type="transmembrane region" description="Helical" evidence="2">
    <location>
        <begin position="397"/>
        <end position="420"/>
    </location>
</feature>
<evidence type="ECO:0000256" key="2">
    <source>
        <dbReference type="SAM" id="Phobius"/>
    </source>
</evidence>
<evidence type="ECO:0000256" key="1">
    <source>
        <dbReference type="SAM" id="MobiDB-lite"/>
    </source>
</evidence>
<dbReference type="EnsemblProtists" id="EOD04348">
    <property type="protein sequence ID" value="EOD04348"/>
    <property type="gene ID" value="EMIHUDRAFT_221124"/>
</dbReference>
<feature type="signal peptide" evidence="3">
    <location>
        <begin position="1"/>
        <end position="15"/>
    </location>
</feature>
<feature type="transmembrane region" description="Helical" evidence="2">
    <location>
        <begin position="548"/>
        <end position="574"/>
    </location>
</feature>
<keyword evidence="2" id="KW-1133">Transmembrane helix</keyword>
<protein>
    <recommendedName>
        <fullName evidence="4">TIR domain-containing protein</fullName>
    </recommendedName>
</protein>
<dbReference type="Gene3D" id="3.40.50.10140">
    <property type="entry name" value="Toll/interleukin-1 receptor homology (TIR) domain"/>
    <property type="match status" value="1"/>
</dbReference>
<accession>A0A0D3HZB3</accession>
<feature type="region of interest" description="Disordered" evidence="1">
    <location>
        <begin position="942"/>
        <end position="966"/>
    </location>
</feature>
<dbReference type="Proteomes" id="UP000013827">
    <property type="component" value="Unassembled WGS sequence"/>
</dbReference>
<evidence type="ECO:0000313" key="5">
    <source>
        <dbReference type="EnsemblProtists" id="EOD04348"/>
    </source>
</evidence>
<feature type="domain" description="TIR" evidence="4">
    <location>
        <begin position="607"/>
        <end position="689"/>
    </location>
</feature>
<proteinExistence type="predicted"/>
<feature type="transmembrane region" description="Helical" evidence="2">
    <location>
        <begin position="506"/>
        <end position="528"/>
    </location>
</feature>
<feature type="region of interest" description="Disordered" evidence="1">
    <location>
        <begin position="70"/>
        <end position="97"/>
    </location>
</feature>
<dbReference type="eggNOG" id="ENOG502QSG1">
    <property type="taxonomic scope" value="Eukaryota"/>
</dbReference>
<dbReference type="HOGENOM" id="CLU_009515_0_1_1"/>
<dbReference type="InterPro" id="IPR000157">
    <property type="entry name" value="TIR_dom"/>
</dbReference>
<feature type="region of interest" description="Disordered" evidence="1">
    <location>
        <begin position="23"/>
        <end position="50"/>
    </location>
</feature>
<feature type="transmembrane region" description="Helical" evidence="2">
    <location>
        <begin position="301"/>
        <end position="320"/>
    </location>
</feature>
<keyword evidence="6" id="KW-1185">Reference proteome</keyword>
<dbReference type="Pfam" id="PF13676">
    <property type="entry name" value="TIR_2"/>
    <property type="match status" value="1"/>
</dbReference>
<dbReference type="SUPFAM" id="SSF52200">
    <property type="entry name" value="Toll/Interleukin receptor TIR domain"/>
    <property type="match status" value="1"/>
</dbReference>
<reference evidence="5" key="2">
    <citation type="submission" date="2024-10" db="UniProtKB">
        <authorList>
            <consortium name="EnsemblProtists"/>
        </authorList>
    </citation>
    <scope>IDENTIFICATION</scope>
</reference>
<reference evidence="6" key="1">
    <citation type="journal article" date="2013" name="Nature">
        <title>Pan genome of the phytoplankton Emiliania underpins its global distribution.</title>
        <authorList>
            <person name="Read B.A."/>
            <person name="Kegel J."/>
            <person name="Klute M.J."/>
            <person name="Kuo A."/>
            <person name="Lefebvre S.C."/>
            <person name="Maumus F."/>
            <person name="Mayer C."/>
            <person name="Miller J."/>
            <person name="Monier A."/>
            <person name="Salamov A."/>
            <person name="Young J."/>
            <person name="Aguilar M."/>
            <person name="Claverie J.M."/>
            <person name="Frickenhaus S."/>
            <person name="Gonzalez K."/>
            <person name="Herman E.K."/>
            <person name="Lin Y.C."/>
            <person name="Napier J."/>
            <person name="Ogata H."/>
            <person name="Sarno A.F."/>
            <person name="Shmutz J."/>
            <person name="Schroeder D."/>
            <person name="de Vargas C."/>
            <person name="Verret F."/>
            <person name="von Dassow P."/>
            <person name="Valentin K."/>
            <person name="Van de Peer Y."/>
            <person name="Wheeler G."/>
            <person name="Dacks J.B."/>
            <person name="Delwiche C.F."/>
            <person name="Dyhrman S.T."/>
            <person name="Glockner G."/>
            <person name="John U."/>
            <person name="Richards T."/>
            <person name="Worden A.Z."/>
            <person name="Zhang X."/>
            <person name="Grigoriev I.V."/>
            <person name="Allen A.E."/>
            <person name="Bidle K."/>
            <person name="Borodovsky M."/>
            <person name="Bowler C."/>
            <person name="Brownlee C."/>
            <person name="Cock J.M."/>
            <person name="Elias M."/>
            <person name="Gladyshev V.N."/>
            <person name="Groth M."/>
            <person name="Guda C."/>
            <person name="Hadaegh A."/>
            <person name="Iglesias-Rodriguez M.D."/>
            <person name="Jenkins J."/>
            <person name="Jones B.M."/>
            <person name="Lawson T."/>
            <person name="Leese F."/>
            <person name="Lindquist E."/>
            <person name="Lobanov A."/>
            <person name="Lomsadze A."/>
            <person name="Malik S.B."/>
            <person name="Marsh M.E."/>
            <person name="Mackinder L."/>
            <person name="Mock T."/>
            <person name="Mueller-Roeber B."/>
            <person name="Pagarete A."/>
            <person name="Parker M."/>
            <person name="Probert I."/>
            <person name="Quesneville H."/>
            <person name="Raines C."/>
            <person name="Rensing S.A."/>
            <person name="Riano-Pachon D.M."/>
            <person name="Richier S."/>
            <person name="Rokitta S."/>
            <person name="Shiraiwa Y."/>
            <person name="Soanes D.M."/>
            <person name="van der Giezen M."/>
            <person name="Wahlund T.M."/>
            <person name="Williams B."/>
            <person name="Wilson W."/>
            <person name="Wolfe G."/>
            <person name="Wurch L.L."/>
        </authorList>
    </citation>
    <scope>NUCLEOTIDE SEQUENCE</scope>
</reference>
<evidence type="ECO:0000256" key="3">
    <source>
        <dbReference type="SAM" id="SignalP"/>
    </source>
</evidence>
<dbReference type="GeneID" id="17250528"/>
<keyword evidence="2" id="KW-0472">Membrane</keyword>
<keyword evidence="2" id="KW-0812">Transmembrane</keyword>
<dbReference type="InterPro" id="IPR035897">
    <property type="entry name" value="Toll_tir_struct_dom_sf"/>
</dbReference>
<dbReference type="GO" id="GO:0007165">
    <property type="term" value="P:signal transduction"/>
    <property type="evidence" value="ECO:0007669"/>
    <property type="project" value="InterPro"/>
</dbReference>
<dbReference type="KEGG" id="ehx:EMIHUDRAFT_221124"/>
<keyword evidence="3" id="KW-0732">Signal</keyword>
<name>A0A0D3HZB3_EMIH1</name>
<feature type="chain" id="PRO_5044285564" description="TIR domain-containing protein" evidence="3">
    <location>
        <begin position="16"/>
        <end position="966"/>
    </location>
</feature>
<organism evidence="5 6">
    <name type="scientific">Emiliania huxleyi (strain CCMP1516)</name>
    <dbReference type="NCBI Taxonomy" id="280463"/>
    <lineage>
        <taxon>Eukaryota</taxon>
        <taxon>Haptista</taxon>
        <taxon>Haptophyta</taxon>
        <taxon>Prymnesiophyceae</taxon>
        <taxon>Isochrysidales</taxon>
        <taxon>Noelaerhabdaceae</taxon>
        <taxon>Emiliania</taxon>
    </lineage>
</organism>
<feature type="compositionally biased region" description="Pro residues" evidence="1">
    <location>
        <begin position="30"/>
        <end position="44"/>
    </location>
</feature>
<dbReference type="AlphaFoldDB" id="A0A0D3HZB3"/>
<dbReference type="PaxDb" id="2903-EOD04348"/>
<evidence type="ECO:0000259" key="4">
    <source>
        <dbReference type="Pfam" id="PF13676"/>
    </source>
</evidence>
<dbReference type="RefSeq" id="XP_005756777.1">
    <property type="nucleotide sequence ID" value="XM_005756720.1"/>
</dbReference>
<evidence type="ECO:0000313" key="6">
    <source>
        <dbReference type="Proteomes" id="UP000013827"/>
    </source>
</evidence>
<sequence>MSALVLLSCFPGSASREFWPSLEPSAEWPLPSPEPSPEPTPEPSQSPESPASYYSYYSYYSDYWYDATNPPSPPSPPAHPSPPAPPPRPPLHPLHAGEVPAFSRDDIQNEVDTTAVGGLARVYIPPGGRLAFTTPNGGAVFVSDSSSLDIAKATFTSSIAPSGSALFVGANVERASIHDASFTLHAGATVVAQSQLLWSCQLGSWMPAAGKLEGDLAAPDCRRAARIESAVGLQPKFKVVISFYQVCSTLGLVYGLRLDEHFMRWLDVLKLFSLDLFGVAIPGRCIGAMSTRLLVAGTWPYAAFALVSLAIVAAAAVLNNKQAFDRQLLGRLLYWAIFIFYLALPSVSRSIFSARLCESFGYDDATSQRISFLLADPSLTCDAGPTWDDETGGLAPYFWAFFALWPVLVPLGFLALLLCVRKPVAAQRATPLSHATSFLWRDYSARFLFWEVLDLFRKIFLTSMVLFIDQEYGSRKLLRTVVAAIVSAMFLTLLALARPYRRSDDLCLACIANLLLTCCFASGVVIQLCDSTAYKDMCYTLVGYKTSRSATTFVVVLTAVMLAVSLAVIIVSAVSASRAKTMRLASSMREPMRDGITLADGQEWHLFLSHVWSTGQDAVAVIKNELQQFLPGCEIFLDIDDLKNIGELEAYIRRSQVVLCFLSRGYLRSTNCLREVRAALAMGKPLVLVHEADPDKGGGTLAELRSECPEELRAAIFDAGWPMAVWHRIEAFQHVSLKVIAEALLLKAPKYAGEDELPLCIPGEVRAVDLAFPKPVALWASTLNAGARDLADAVAAAVAGGVSITDATPSRLSSLPRSSVGDGDGDEATHMLLYLNRSTWAGDGAEALAEQVRAARSARLPIVMAHENDALCGGCIFGHFFEVTPRDLIADGLYHDLAVGCHAGPHRQVSLALLATALGATKQTAQSRVRRATALALAIRGPSTQAEPSNGDDVVEASATQDRQIV</sequence>
<feature type="compositionally biased region" description="Pro residues" evidence="1">
    <location>
        <begin position="70"/>
        <end position="92"/>
    </location>
</feature>